<name>A0A4S9AAT0_AURPU</name>
<accession>A0A4S9AAT0</accession>
<gene>
    <name evidence="2" type="ORF">D6D19_03220</name>
</gene>
<comment type="caution">
    <text evidence="2">The sequence shown here is derived from an EMBL/GenBank/DDBJ whole genome shotgun (WGS) entry which is preliminary data.</text>
</comment>
<reference evidence="2 3" key="1">
    <citation type="submission" date="2018-10" db="EMBL/GenBank/DDBJ databases">
        <title>Fifty Aureobasidium pullulans genomes reveal a recombining polyextremotolerant generalist.</title>
        <authorList>
            <person name="Gostincar C."/>
            <person name="Turk M."/>
            <person name="Zajc J."/>
            <person name="Gunde-Cimerman N."/>
        </authorList>
    </citation>
    <scope>NUCLEOTIDE SEQUENCE [LARGE SCALE GENOMIC DNA]</scope>
    <source>
        <strain evidence="2 3">EXF-10659</strain>
    </source>
</reference>
<evidence type="ECO:0000313" key="3">
    <source>
        <dbReference type="Proteomes" id="UP000308802"/>
    </source>
</evidence>
<protein>
    <recommendedName>
        <fullName evidence="1">BTB domain-containing protein</fullName>
    </recommendedName>
</protein>
<organism evidence="2 3">
    <name type="scientific">Aureobasidium pullulans</name>
    <name type="common">Black yeast</name>
    <name type="synonym">Pullularia pullulans</name>
    <dbReference type="NCBI Taxonomy" id="5580"/>
    <lineage>
        <taxon>Eukaryota</taxon>
        <taxon>Fungi</taxon>
        <taxon>Dikarya</taxon>
        <taxon>Ascomycota</taxon>
        <taxon>Pezizomycotina</taxon>
        <taxon>Dothideomycetes</taxon>
        <taxon>Dothideomycetidae</taxon>
        <taxon>Dothideales</taxon>
        <taxon>Saccotheciaceae</taxon>
        <taxon>Aureobasidium</taxon>
    </lineage>
</organism>
<dbReference type="Proteomes" id="UP000308802">
    <property type="component" value="Unassembled WGS sequence"/>
</dbReference>
<dbReference type="EMBL" id="QZAO01000068">
    <property type="protein sequence ID" value="THW76341.1"/>
    <property type="molecule type" value="Genomic_DNA"/>
</dbReference>
<dbReference type="Pfam" id="PF00651">
    <property type="entry name" value="BTB"/>
    <property type="match status" value="2"/>
</dbReference>
<evidence type="ECO:0000313" key="2">
    <source>
        <dbReference type="EMBL" id="THW76341.1"/>
    </source>
</evidence>
<dbReference type="AlphaFoldDB" id="A0A4S9AAT0"/>
<dbReference type="InterPro" id="IPR011333">
    <property type="entry name" value="SKP1/BTB/POZ_sf"/>
</dbReference>
<dbReference type="SUPFAM" id="SSF54695">
    <property type="entry name" value="POZ domain"/>
    <property type="match status" value="2"/>
</dbReference>
<dbReference type="SMART" id="SM00225">
    <property type="entry name" value="BTB"/>
    <property type="match status" value="2"/>
</dbReference>
<sequence length="432" mass="49198">MRLSFDKYTMSTAAPPNDDLMPSFFNNNMFSDVILRFGKYEINAHKVILAQQSKWFLSKFREDPTYIGVYKLDNTSQSYTLLLVLRYMYHFGQVHDCLLKPEVVYPLGWLLNLYDVADRYSIGALKHKVDLCFWYSAINDLDRLTEVPTYDSQFIRHIHKICGADSEPFNDDTLQKTVVHLCAKYHKTLLKIDELSNSYNQDLLFNAKCAAMFAEEYAVVSLAGDGWGRERNPNLHTKDLNTTEFFDNPEFADITLTIGKDCEFNAHKVVLAGHSTSFLAHFDAGHSAHRMSFDNNDDDPAMVLALIRRMYMPLPPDIPLPSYADLCLLARSFGCHAVASGLELQFMDLLVREPINARYISSVSKVCGPEAGEHKNTALSEQIFQDVLERITDGESYRESFARAVEAGLVFNPKFAVRLAGQMLVIHRPRTQ</sequence>
<dbReference type="InterPro" id="IPR000210">
    <property type="entry name" value="BTB/POZ_dom"/>
</dbReference>
<feature type="domain" description="BTB" evidence="1">
    <location>
        <begin position="252"/>
        <end position="311"/>
    </location>
</feature>
<feature type="domain" description="BTB" evidence="1">
    <location>
        <begin position="31"/>
        <end position="89"/>
    </location>
</feature>
<evidence type="ECO:0000259" key="1">
    <source>
        <dbReference type="PROSITE" id="PS50097"/>
    </source>
</evidence>
<dbReference type="PROSITE" id="PS50097">
    <property type="entry name" value="BTB"/>
    <property type="match status" value="2"/>
</dbReference>
<dbReference type="PANTHER" id="PTHR24413">
    <property type="entry name" value="SPECKLE-TYPE POZ PROTEIN"/>
    <property type="match status" value="1"/>
</dbReference>
<dbReference type="Gene3D" id="3.30.710.10">
    <property type="entry name" value="Potassium Channel Kv1.1, Chain A"/>
    <property type="match status" value="2"/>
</dbReference>
<proteinExistence type="predicted"/>